<proteinExistence type="predicted"/>
<keyword evidence="3" id="KW-1185">Reference proteome</keyword>
<reference evidence="2 3" key="1">
    <citation type="submission" date="2019-03" db="EMBL/GenBank/DDBJ databases">
        <title>First draft genome of Liparis tanakae, snailfish: a comprehensive survey of snailfish specific genes.</title>
        <authorList>
            <person name="Kim W."/>
            <person name="Song I."/>
            <person name="Jeong J.-H."/>
            <person name="Kim D."/>
            <person name="Kim S."/>
            <person name="Ryu S."/>
            <person name="Song J.Y."/>
            <person name="Lee S.K."/>
        </authorList>
    </citation>
    <scope>NUCLEOTIDE SEQUENCE [LARGE SCALE GENOMIC DNA]</scope>
    <source>
        <tissue evidence="2">Muscle</tissue>
    </source>
</reference>
<dbReference type="AlphaFoldDB" id="A0A4Z2IFB2"/>
<protein>
    <submittedName>
        <fullName evidence="2">Uncharacterized protein</fullName>
    </submittedName>
</protein>
<feature type="compositionally biased region" description="Polar residues" evidence="1">
    <location>
        <begin position="1"/>
        <end position="20"/>
    </location>
</feature>
<evidence type="ECO:0000313" key="3">
    <source>
        <dbReference type="Proteomes" id="UP000314294"/>
    </source>
</evidence>
<accession>A0A4Z2IFB2</accession>
<evidence type="ECO:0000256" key="1">
    <source>
        <dbReference type="SAM" id="MobiDB-lite"/>
    </source>
</evidence>
<organism evidence="2 3">
    <name type="scientific">Liparis tanakae</name>
    <name type="common">Tanaka's snailfish</name>
    <dbReference type="NCBI Taxonomy" id="230148"/>
    <lineage>
        <taxon>Eukaryota</taxon>
        <taxon>Metazoa</taxon>
        <taxon>Chordata</taxon>
        <taxon>Craniata</taxon>
        <taxon>Vertebrata</taxon>
        <taxon>Euteleostomi</taxon>
        <taxon>Actinopterygii</taxon>
        <taxon>Neopterygii</taxon>
        <taxon>Teleostei</taxon>
        <taxon>Neoteleostei</taxon>
        <taxon>Acanthomorphata</taxon>
        <taxon>Eupercaria</taxon>
        <taxon>Perciformes</taxon>
        <taxon>Cottioidei</taxon>
        <taxon>Cottales</taxon>
        <taxon>Liparidae</taxon>
        <taxon>Liparis</taxon>
    </lineage>
</organism>
<evidence type="ECO:0000313" key="2">
    <source>
        <dbReference type="EMBL" id="TNN76590.1"/>
    </source>
</evidence>
<feature type="region of interest" description="Disordered" evidence="1">
    <location>
        <begin position="1"/>
        <end position="22"/>
    </location>
</feature>
<comment type="caution">
    <text evidence="2">The sequence shown here is derived from an EMBL/GenBank/DDBJ whole genome shotgun (WGS) entry which is preliminary data.</text>
</comment>
<sequence length="92" mass="9880">MQTQQRSSVLCSHGATSPHSTGAMHKVAALRLSGSSRLLGSAFVITVPRIESSWREGDRKDSESLLQLCSATGSEGESQDLWGSAVWINADY</sequence>
<dbReference type="Proteomes" id="UP000314294">
    <property type="component" value="Unassembled WGS sequence"/>
</dbReference>
<dbReference type="EMBL" id="SRLO01000092">
    <property type="protein sequence ID" value="TNN76590.1"/>
    <property type="molecule type" value="Genomic_DNA"/>
</dbReference>
<name>A0A4Z2IFB2_9TELE</name>
<gene>
    <name evidence="2" type="ORF">EYF80_013240</name>
</gene>